<evidence type="ECO:0000256" key="1">
    <source>
        <dbReference type="SAM" id="SignalP"/>
    </source>
</evidence>
<dbReference type="RefSeq" id="WP_038158414.1">
    <property type="nucleotide sequence ID" value="NZ_JMTB01000091.1"/>
</dbReference>
<feature type="domain" description="Capsule biosynthesis GfcC-like C-terminal" evidence="2">
    <location>
        <begin position="157"/>
        <end position="245"/>
    </location>
</feature>
<evidence type="ECO:0000313" key="5">
    <source>
        <dbReference type="Proteomes" id="UP000028630"/>
    </source>
</evidence>
<dbReference type="Gene3D" id="3.10.20.700">
    <property type="match status" value="2"/>
</dbReference>
<feature type="chain" id="PRO_5001786166" evidence="1">
    <location>
        <begin position="22"/>
        <end position="246"/>
    </location>
</feature>
<dbReference type="OrthoDB" id="5592890at2"/>
<name>A0A085A584_9ENTR</name>
<dbReference type="Pfam" id="PF06251">
    <property type="entry name" value="Caps_syn_GfcC_C"/>
    <property type="match status" value="1"/>
</dbReference>
<reference evidence="5" key="1">
    <citation type="submission" date="2014-05" db="EMBL/GenBank/DDBJ databases">
        <title>ATOL: Assembling a taxonomically balanced genome-scale reconstruction of the evolutionary history of the Enterobacteriaceae.</title>
        <authorList>
            <person name="Plunkett G. III"/>
            <person name="Neeno-Eckwall E.C."/>
            <person name="Glasner J.D."/>
            <person name="Perna N.T."/>
        </authorList>
    </citation>
    <scope>NUCLEOTIDE SEQUENCE [LARGE SCALE GENOMIC DNA]</scope>
    <source>
        <strain evidence="5">ATCC 49490</strain>
    </source>
</reference>
<keyword evidence="5" id="KW-1185">Reference proteome</keyword>
<evidence type="ECO:0000259" key="2">
    <source>
        <dbReference type="Pfam" id="PF06251"/>
    </source>
</evidence>
<dbReference type="AlphaFoldDB" id="A0A085A584"/>
<keyword evidence="1" id="KW-0732">Signal</keyword>
<evidence type="ECO:0000259" key="3">
    <source>
        <dbReference type="Pfam" id="PF20616"/>
    </source>
</evidence>
<evidence type="ECO:0000313" key="4">
    <source>
        <dbReference type="EMBL" id="KFC05379.1"/>
    </source>
</evidence>
<dbReference type="eggNOG" id="COG1596">
    <property type="taxonomic scope" value="Bacteria"/>
</dbReference>
<sequence length="246" mass="26774">MKNRLIAALIASFIAPLTAFAAGNVDVYINGATQPKKLTDAEHLADLVAQPRLADSWWPGAVISERLSTATAKQQHQALLARLAALAAEEGGDDGAAINALRQQLQSINVTGRQLVSLDPDAVRVKPGANPPLQGDYTLWVGQQPSTVRLLGLISRPGTLPFTPERDVASYLDDQSLLSGADRSYAWVIYPDGRTQKAPVAYWNKRHVELMPGSLIFVGFADSLWTKKYDELNADILHSLTQRIPE</sequence>
<dbReference type="Proteomes" id="UP000028630">
    <property type="component" value="Unassembled WGS sequence"/>
</dbReference>
<dbReference type="EMBL" id="JMTB01000091">
    <property type="protein sequence ID" value="KFC05379.1"/>
    <property type="molecule type" value="Genomic_DNA"/>
</dbReference>
<feature type="signal peptide" evidence="1">
    <location>
        <begin position="1"/>
        <end position="21"/>
    </location>
</feature>
<protein>
    <submittedName>
        <fullName evidence="4">Polysaccharide synthesis-related protein</fullName>
    </submittedName>
</protein>
<accession>A0A085A584</accession>
<gene>
    <name evidence="4" type="ORF">GTGU_02963</name>
</gene>
<feature type="domain" description="Capsule biosynthesis GfcC-like N-terminal" evidence="3">
    <location>
        <begin position="21"/>
        <end position="144"/>
    </location>
</feature>
<dbReference type="Pfam" id="PF20616">
    <property type="entry name" value="Caps_syn_GfcC_N"/>
    <property type="match status" value="1"/>
</dbReference>
<proteinExistence type="predicted"/>
<dbReference type="InterPro" id="IPR046459">
    <property type="entry name" value="Caps_syn_GfcC_N"/>
</dbReference>
<dbReference type="Gene3D" id="3.10.560.10">
    <property type="entry name" value="Outer membrane lipoprotein wza domain like"/>
    <property type="match status" value="1"/>
</dbReference>
<dbReference type="InterPro" id="IPR010425">
    <property type="entry name" value="Caps_synth_GfcC-like_C"/>
</dbReference>
<comment type="caution">
    <text evidence="4">The sequence shown here is derived from an EMBL/GenBank/DDBJ whole genome shotgun (WGS) entry which is preliminary data.</text>
</comment>
<organism evidence="4 5">
    <name type="scientific">Trabulsiella guamensis ATCC 49490</name>
    <dbReference type="NCBI Taxonomy" id="1005994"/>
    <lineage>
        <taxon>Bacteria</taxon>
        <taxon>Pseudomonadati</taxon>
        <taxon>Pseudomonadota</taxon>
        <taxon>Gammaproteobacteria</taxon>
        <taxon>Enterobacterales</taxon>
        <taxon>Enterobacteriaceae</taxon>
        <taxon>Trabulsiella</taxon>
    </lineage>
</organism>